<keyword evidence="5 12" id="KW-0547">Nucleotide-binding</keyword>
<comment type="pathway">
    <text evidence="2">Purine metabolism; GMP biosynthesis; GMP from XMP (L-Gln route): step 1/1.</text>
</comment>
<evidence type="ECO:0000256" key="4">
    <source>
        <dbReference type="ARBA" id="ARBA00022598"/>
    </source>
</evidence>
<dbReference type="SUPFAM" id="SSF52317">
    <property type="entry name" value="Class I glutamine amidotransferase-like"/>
    <property type="match status" value="1"/>
</dbReference>
<proteinExistence type="predicted"/>
<dbReference type="PhylomeDB" id="B1L5Z7"/>
<keyword evidence="8 12" id="KW-0067">ATP-binding</keyword>
<keyword evidence="7 12" id="KW-0658">Purine biosynthesis</keyword>
<dbReference type="EMBL" id="CP000968">
    <property type="protein sequence ID" value="ACB07876.1"/>
    <property type="molecule type" value="Genomic_DNA"/>
</dbReference>
<dbReference type="InterPro" id="IPR025777">
    <property type="entry name" value="GMPS_ATP_PPase_dom"/>
</dbReference>
<evidence type="ECO:0000256" key="1">
    <source>
        <dbReference type="ARBA" id="ARBA00002332"/>
    </source>
</evidence>
<dbReference type="NCBIfam" id="TIGR00884">
    <property type="entry name" value="guaA_Cterm"/>
    <property type="match status" value="1"/>
</dbReference>
<dbReference type="FunFam" id="3.40.50.880:FF:000001">
    <property type="entry name" value="GMP synthase [glutamine-hydrolyzing]"/>
    <property type="match status" value="1"/>
</dbReference>
<dbReference type="AlphaFoldDB" id="B1L5Z7"/>
<dbReference type="PRINTS" id="PR00097">
    <property type="entry name" value="ANTSNTHASEII"/>
</dbReference>
<evidence type="ECO:0000313" key="14">
    <source>
        <dbReference type="EMBL" id="ACB07876.1"/>
    </source>
</evidence>
<evidence type="ECO:0000259" key="13">
    <source>
        <dbReference type="PROSITE" id="PS51553"/>
    </source>
</evidence>
<evidence type="ECO:0000256" key="3">
    <source>
        <dbReference type="ARBA" id="ARBA00012746"/>
    </source>
</evidence>
<dbReference type="Pfam" id="PF00117">
    <property type="entry name" value="GATase"/>
    <property type="match status" value="1"/>
</dbReference>
<dbReference type="Proteomes" id="UP000001686">
    <property type="component" value="Chromosome"/>
</dbReference>
<dbReference type="InterPro" id="IPR029062">
    <property type="entry name" value="Class_I_gatase-like"/>
</dbReference>
<dbReference type="InterPro" id="IPR001674">
    <property type="entry name" value="GMP_synth_C"/>
</dbReference>
<evidence type="ECO:0000256" key="10">
    <source>
        <dbReference type="ARBA" id="ARBA00030464"/>
    </source>
</evidence>
<name>B1L5Z7_KORCO</name>
<dbReference type="SUPFAM" id="SSF52402">
    <property type="entry name" value="Adenine nucleotide alpha hydrolases-like"/>
    <property type="match status" value="1"/>
</dbReference>
<evidence type="ECO:0000256" key="2">
    <source>
        <dbReference type="ARBA" id="ARBA00005153"/>
    </source>
</evidence>
<feature type="domain" description="GMPS ATP-PPase" evidence="13">
    <location>
        <begin position="191"/>
        <end position="380"/>
    </location>
</feature>
<dbReference type="Gene3D" id="3.40.50.880">
    <property type="match status" value="1"/>
</dbReference>
<evidence type="ECO:0000256" key="9">
    <source>
        <dbReference type="ARBA" id="ARBA00022962"/>
    </source>
</evidence>
<dbReference type="HOGENOM" id="CLU_014340_0_5_2"/>
<dbReference type="Pfam" id="PF00958">
    <property type="entry name" value="GMP_synt_C"/>
    <property type="match status" value="1"/>
</dbReference>
<dbReference type="eggNOG" id="arCOG00085">
    <property type="taxonomic scope" value="Archaea"/>
</dbReference>
<dbReference type="STRING" id="374847.Kcr_1130"/>
<keyword evidence="4" id="KW-0436">Ligase</keyword>
<dbReference type="PRINTS" id="PR00096">
    <property type="entry name" value="GATASE"/>
</dbReference>
<protein>
    <recommendedName>
        <fullName evidence="3">GMP synthase (glutamine-hydrolyzing)</fullName>
        <ecNumber evidence="3">6.3.5.2</ecNumber>
    </recommendedName>
    <alternativeName>
        <fullName evidence="10">GMP synthetase</fullName>
    </alternativeName>
</protein>
<dbReference type="InterPro" id="IPR022310">
    <property type="entry name" value="NAD/GMP_synthase"/>
</dbReference>
<dbReference type="NCBIfam" id="NF000848">
    <property type="entry name" value="PRK00074.1"/>
    <property type="match status" value="1"/>
</dbReference>
<evidence type="ECO:0000256" key="11">
    <source>
        <dbReference type="ARBA" id="ARBA00049404"/>
    </source>
</evidence>
<gene>
    <name evidence="14" type="ordered locus">Kcr_1130</name>
</gene>
<dbReference type="EC" id="6.3.5.2" evidence="3"/>
<keyword evidence="9" id="KW-0315">Glutamine amidotransferase</keyword>
<sequence length="504" mass="55828">MNMLIINFGGQYAHLIARRIRDLGVYSEVIPYTRASLEEIMAKRPSGLILSGGPSSVYVPGSPSIDPRILDLGIPILGICYGFQLIAKIMGGEVRRGEGEFGPTRVRVIQEDELLSGWNADIVWMSHSDFVSNLPEDFIVTSISEKGYLSSFKHKSKPIYGVQFHPEVKHTRGGSLILENFIRISGAQKNWNAERMLSLIESYLAKEISGCKKVLAAVSGGVDSTVSTLLASRVAGDKVVPVFVNHGLLRKGEAESVLSSLKSIGIDVIYVDASEEFLSSLKGIKDCEKKREIIGEIFARIFSEISEREGCDCLLQGTLYPDVVESGAEIGADRIKSHHNVAGLPPWFKGRVLEPLRYLYKDEVRKLAKYLGIPEEIVNKHPFPGPGLAVRVIGEVTEEKLEIVREASSIVEEVLRKRGLYDKVWQAFSVVGDDRWVGIKGDSRVDGYIVTVRIVESEDAMTADWFALDREIMEEISKRISSIPRVSMVTYAITTKPPSTIEPC</sequence>
<evidence type="ECO:0000256" key="6">
    <source>
        <dbReference type="ARBA" id="ARBA00022749"/>
    </source>
</evidence>
<dbReference type="FunFam" id="3.40.50.620:FF:000646">
    <property type="entry name" value="GMP synthase, large subunit"/>
    <property type="match status" value="1"/>
</dbReference>
<dbReference type="eggNOG" id="arCOG00087">
    <property type="taxonomic scope" value="Archaea"/>
</dbReference>
<evidence type="ECO:0000256" key="5">
    <source>
        <dbReference type="ARBA" id="ARBA00022741"/>
    </source>
</evidence>
<dbReference type="NCBIfam" id="TIGR00888">
    <property type="entry name" value="guaA_Nterm"/>
    <property type="match status" value="1"/>
</dbReference>
<dbReference type="CDD" id="cd01997">
    <property type="entry name" value="GMP_synthase_C"/>
    <property type="match status" value="1"/>
</dbReference>
<accession>B1L5Z7</accession>
<dbReference type="CDD" id="cd01742">
    <property type="entry name" value="GATase1_GMP_Synthase"/>
    <property type="match status" value="1"/>
</dbReference>
<keyword evidence="6 12" id="KW-0332">GMP biosynthesis</keyword>
<organism evidence="14 15">
    <name type="scientific">Korarchaeum cryptofilum (strain OPF8)</name>
    <dbReference type="NCBI Taxonomy" id="374847"/>
    <lineage>
        <taxon>Archaea</taxon>
        <taxon>Thermoproteota</taxon>
        <taxon>Candidatus Korarchaeia</taxon>
        <taxon>Candidatus Korarchaeales</taxon>
        <taxon>Candidatus Korarchaeaceae</taxon>
        <taxon>Candidatus Korarchaeum</taxon>
    </lineage>
</organism>
<dbReference type="InterPro" id="IPR014729">
    <property type="entry name" value="Rossmann-like_a/b/a_fold"/>
</dbReference>
<dbReference type="InterPro" id="IPR004739">
    <property type="entry name" value="GMP_synth_GATase"/>
</dbReference>
<evidence type="ECO:0000256" key="12">
    <source>
        <dbReference type="PROSITE-ProRule" id="PRU00886"/>
    </source>
</evidence>
<keyword evidence="15" id="KW-1185">Reference proteome</keyword>
<comment type="catalytic activity">
    <reaction evidence="11">
        <text>XMP + L-glutamine + ATP + H2O = GMP + L-glutamate + AMP + diphosphate + 2 H(+)</text>
        <dbReference type="Rhea" id="RHEA:11680"/>
        <dbReference type="ChEBI" id="CHEBI:15377"/>
        <dbReference type="ChEBI" id="CHEBI:15378"/>
        <dbReference type="ChEBI" id="CHEBI:29985"/>
        <dbReference type="ChEBI" id="CHEBI:30616"/>
        <dbReference type="ChEBI" id="CHEBI:33019"/>
        <dbReference type="ChEBI" id="CHEBI:57464"/>
        <dbReference type="ChEBI" id="CHEBI:58115"/>
        <dbReference type="ChEBI" id="CHEBI:58359"/>
        <dbReference type="ChEBI" id="CHEBI:456215"/>
        <dbReference type="EC" id="6.3.5.2"/>
    </reaction>
</comment>
<dbReference type="Gene3D" id="3.30.300.10">
    <property type="match status" value="1"/>
</dbReference>
<dbReference type="Pfam" id="PF02540">
    <property type="entry name" value="NAD_synthase"/>
    <property type="match status" value="1"/>
</dbReference>
<dbReference type="GO" id="GO:0003921">
    <property type="term" value="F:GMP synthase activity"/>
    <property type="evidence" value="ECO:0000318"/>
    <property type="project" value="GO_Central"/>
</dbReference>
<dbReference type="FunCoup" id="B1L5Z7">
    <property type="interactions" value="243"/>
</dbReference>
<dbReference type="KEGG" id="kcr:Kcr_1130"/>
<dbReference type="UniPathway" id="UPA00189">
    <property type="reaction ID" value="UER00296"/>
</dbReference>
<dbReference type="PROSITE" id="PS51553">
    <property type="entry name" value="GMPS_ATP_PPASE"/>
    <property type="match status" value="1"/>
</dbReference>
<dbReference type="PANTHER" id="PTHR11922">
    <property type="entry name" value="GMP SYNTHASE-RELATED"/>
    <property type="match status" value="1"/>
</dbReference>
<dbReference type="PROSITE" id="PS51273">
    <property type="entry name" value="GATASE_TYPE_1"/>
    <property type="match status" value="1"/>
</dbReference>
<evidence type="ECO:0000256" key="7">
    <source>
        <dbReference type="ARBA" id="ARBA00022755"/>
    </source>
</evidence>
<dbReference type="InParanoid" id="B1L5Z7"/>
<reference evidence="14 15" key="1">
    <citation type="journal article" date="2008" name="Proc. Natl. Acad. Sci. U.S.A.">
        <title>A korarchaeal genome reveals new insights into the evolution of the Archaea.</title>
        <authorList>
            <person name="Elkins J.G."/>
            <person name="Podar M."/>
            <person name="Graham D.E."/>
            <person name="Makarova K.S."/>
            <person name="Wolf Y."/>
            <person name="Randau L."/>
            <person name="Hedlund B.P."/>
            <person name="Brochier-Armanet C."/>
            <person name="Kunin V."/>
            <person name="Anderson I."/>
            <person name="Lapidus A."/>
            <person name="Goltsman E."/>
            <person name="Barry K."/>
            <person name="Koonin E.V."/>
            <person name="Hugenholtz P."/>
            <person name="Kyrpides N."/>
            <person name="Wanner G."/>
            <person name="Richardson P."/>
            <person name="Keller M."/>
            <person name="Stetter K.O."/>
        </authorList>
    </citation>
    <scope>NUCLEOTIDE SEQUENCE [LARGE SCALE GENOMIC DNA]</scope>
    <source>
        <strain evidence="15">OPF8</strain>
    </source>
</reference>
<evidence type="ECO:0000313" key="15">
    <source>
        <dbReference type="Proteomes" id="UP000001686"/>
    </source>
</evidence>
<dbReference type="OrthoDB" id="33844at2157"/>
<dbReference type="PANTHER" id="PTHR11922:SF2">
    <property type="entry name" value="GMP SYNTHASE [GLUTAMINE-HYDROLYZING]"/>
    <property type="match status" value="1"/>
</dbReference>
<dbReference type="GO" id="GO:0006177">
    <property type="term" value="P:GMP biosynthetic process"/>
    <property type="evidence" value="ECO:0000318"/>
    <property type="project" value="GO_Central"/>
</dbReference>
<dbReference type="GeneID" id="6094407"/>
<dbReference type="GO" id="GO:0005524">
    <property type="term" value="F:ATP binding"/>
    <property type="evidence" value="ECO:0007669"/>
    <property type="project" value="UniProtKB-UniRule"/>
</dbReference>
<dbReference type="InterPro" id="IPR017926">
    <property type="entry name" value="GATASE"/>
</dbReference>
<dbReference type="EnsemblBacteria" id="ACB07876">
    <property type="protein sequence ID" value="ACB07876"/>
    <property type="gene ID" value="Kcr_1130"/>
</dbReference>
<comment type="function">
    <text evidence="1">Catalyzes the synthesis of GMP from XMP.</text>
</comment>
<dbReference type="RefSeq" id="WP_012309773.1">
    <property type="nucleotide sequence ID" value="NC_010482.1"/>
</dbReference>
<feature type="binding site" evidence="12">
    <location>
        <begin position="219"/>
        <end position="225"/>
    </location>
    <ligand>
        <name>ATP</name>
        <dbReference type="ChEBI" id="CHEBI:30616"/>
    </ligand>
</feature>
<evidence type="ECO:0000256" key="8">
    <source>
        <dbReference type="ARBA" id="ARBA00022840"/>
    </source>
</evidence>
<dbReference type="Gene3D" id="3.40.50.620">
    <property type="entry name" value="HUPs"/>
    <property type="match status" value="1"/>
</dbReference>
<dbReference type="FunFam" id="3.30.300.10:FF:000002">
    <property type="entry name" value="GMP synthase [glutamine-hydrolyzing]"/>
    <property type="match status" value="1"/>
</dbReference>
<dbReference type="GO" id="GO:0005829">
    <property type="term" value="C:cytosol"/>
    <property type="evidence" value="ECO:0000318"/>
    <property type="project" value="GO_Central"/>
</dbReference>